<organism evidence="2 3">
    <name type="scientific">Stylosanthes scabra</name>
    <dbReference type="NCBI Taxonomy" id="79078"/>
    <lineage>
        <taxon>Eukaryota</taxon>
        <taxon>Viridiplantae</taxon>
        <taxon>Streptophyta</taxon>
        <taxon>Embryophyta</taxon>
        <taxon>Tracheophyta</taxon>
        <taxon>Spermatophyta</taxon>
        <taxon>Magnoliopsida</taxon>
        <taxon>eudicotyledons</taxon>
        <taxon>Gunneridae</taxon>
        <taxon>Pentapetalae</taxon>
        <taxon>rosids</taxon>
        <taxon>fabids</taxon>
        <taxon>Fabales</taxon>
        <taxon>Fabaceae</taxon>
        <taxon>Papilionoideae</taxon>
        <taxon>50 kb inversion clade</taxon>
        <taxon>dalbergioids sensu lato</taxon>
        <taxon>Dalbergieae</taxon>
        <taxon>Pterocarpus clade</taxon>
        <taxon>Stylosanthes</taxon>
    </lineage>
</organism>
<comment type="caution">
    <text evidence="2">The sequence shown here is derived from an EMBL/GenBank/DDBJ whole genome shotgun (WGS) entry which is preliminary data.</text>
</comment>
<evidence type="ECO:0000313" key="2">
    <source>
        <dbReference type="EMBL" id="MED6220489.1"/>
    </source>
</evidence>
<gene>
    <name evidence="2" type="ORF">PIB30_045260</name>
</gene>
<name>A0ABU6ZEW5_9FABA</name>
<accession>A0ABU6ZEW5</accession>
<proteinExistence type="predicted"/>
<evidence type="ECO:0000313" key="3">
    <source>
        <dbReference type="Proteomes" id="UP001341840"/>
    </source>
</evidence>
<reference evidence="2 3" key="1">
    <citation type="journal article" date="2023" name="Plants (Basel)">
        <title>Bridging the Gap: Combining Genomics and Transcriptomics Approaches to Understand Stylosanthes scabra, an Orphan Legume from the Brazilian Caatinga.</title>
        <authorList>
            <person name="Ferreira-Neto J.R.C."/>
            <person name="da Silva M.D."/>
            <person name="Binneck E."/>
            <person name="de Melo N.F."/>
            <person name="da Silva R.H."/>
            <person name="de Melo A.L.T.M."/>
            <person name="Pandolfi V."/>
            <person name="Bustamante F.O."/>
            <person name="Brasileiro-Vidal A.C."/>
            <person name="Benko-Iseppon A.M."/>
        </authorList>
    </citation>
    <scope>NUCLEOTIDE SEQUENCE [LARGE SCALE GENOMIC DNA]</scope>
    <source>
        <tissue evidence="2">Leaves</tissue>
    </source>
</reference>
<keyword evidence="3" id="KW-1185">Reference proteome</keyword>
<feature type="region of interest" description="Disordered" evidence="1">
    <location>
        <begin position="32"/>
        <end position="58"/>
    </location>
</feature>
<feature type="compositionally biased region" description="Low complexity" evidence="1">
    <location>
        <begin position="32"/>
        <end position="49"/>
    </location>
</feature>
<protein>
    <submittedName>
        <fullName evidence="2">Uncharacterized protein</fullName>
    </submittedName>
</protein>
<dbReference type="Proteomes" id="UP001341840">
    <property type="component" value="Unassembled WGS sequence"/>
</dbReference>
<sequence length="113" mass="11889">MGPVSVTQALSVAICTQSQIARALAETDLTLSSSQTTKTLVPNPSTAASPSPPASPRPCPLVALSASHSLVLAVVPSWLCRHRPIHYSRCRCRPILARQGGNGNGDDFNDSRV</sequence>
<dbReference type="EMBL" id="JASCZI010272135">
    <property type="protein sequence ID" value="MED6220489.1"/>
    <property type="molecule type" value="Genomic_DNA"/>
</dbReference>
<evidence type="ECO:0000256" key="1">
    <source>
        <dbReference type="SAM" id="MobiDB-lite"/>
    </source>
</evidence>